<keyword evidence="5 8" id="KW-0067">ATP-binding</keyword>
<dbReference type="NCBIfam" id="TIGR00440">
    <property type="entry name" value="glnS"/>
    <property type="match status" value="1"/>
</dbReference>
<keyword evidence="4 8" id="KW-0547">Nucleotide-binding</keyword>
<sequence>MSESKTVMENTGENKTPANFIHAMIEEDIRNGKNGGRVHTRFPPEPNGYLHIGHAKSICLNFGTALKYNGKCNLRFDDTNPVKEDVEYVDSIRYDVHWLGFDWEGREFYASDYFPKLYEFAEKLILKGKAYVCDLTAEQIAEQKGTPTRPGQESPYRNRTADENLDLFRRMKAGEFPDGSRVLRAKIDMASPNMHMRDPILYRIIHTEHHRTGNQWCIYPMYDFAHGQSDSIEGITHSICTLEFEVHRPLYDWCLRELEIFAPQQIEFARLNMTYTVMSKRKLLELVKNNFVSGWDDPRMPTISGLRRRGYTPESIRNFSDLVGVAKRENVIDVGLLEFCVREDLNKKAQRVMGVLNPVKLIIDNYPEELTEEMPAVNNPENPEAGTRKVPFTRELYIEREDFMEDPPSKFFRLAPGREVRLKYAYIIKCESVVKDPVSGEITEIHCTYDPETLSGRPESNRKVKGTLHWVSAAHAVEAEIRLYDRLFMSEDPEDVPEGEDYKKNLNPDSLKVIRGYVEPFATGTKPLDKFQFERLGYFCTDSDTTAAKPVFNRTVALKDSWAKAKS</sequence>
<evidence type="ECO:0000256" key="9">
    <source>
        <dbReference type="RuleBase" id="RU363037"/>
    </source>
</evidence>
<evidence type="ECO:0000313" key="14">
    <source>
        <dbReference type="Proteomes" id="UP000053091"/>
    </source>
</evidence>
<dbReference type="InterPro" id="IPR049437">
    <property type="entry name" value="tRNA-synt_1c_C2"/>
</dbReference>
<evidence type="ECO:0000256" key="1">
    <source>
        <dbReference type="ARBA" id="ARBA00005594"/>
    </source>
</evidence>
<dbReference type="NCBIfam" id="NF011291">
    <property type="entry name" value="PRK14703.1"/>
    <property type="match status" value="1"/>
</dbReference>
<evidence type="ECO:0000256" key="3">
    <source>
        <dbReference type="ARBA" id="ARBA00022598"/>
    </source>
</evidence>
<feature type="binding site" evidence="8">
    <location>
        <begin position="51"/>
        <end position="57"/>
    </location>
    <ligand>
        <name>ATP</name>
        <dbReference type="ChEBI" id="CHEBI:30616"/>
    </ligand>
</feature>
<dbReference type="AlphaFoldDB" id="A0A0S7C2W4"/>
<feature type="short sequence motif" description="'KMSKS' region" evidence="8">
    <location>
        <begin position="277"/>
        <end position="281"/>
    </location>
</feature>
<dbReference type="InterPro" id="IPR000924">
    <property type="entry name" value="Glu/Gln-tRNA-synth"/>
</dbReference>
<dbReference type="InterPro" id="IPR020058">
    <property type="entry name" value="Glu/Gln-tRNA-synth_Ib_cat-dom"/>
</dbReference>
<feature type="binding site" evidence="8">
    <location>
        <position position="222"/>
    </location>
    <ligand>
        <name>L-glutamine</name>
        <dbReference type="ChEBI" id="CHEBI:58359"/>
    </ligand>
</feature>
<feature type="short sequence motif" description="'HIGH' region" evidence="8">
    <location>
        <begin position="44"/>
        <end position="54"/>
    </location>
</feature>
<protein>
    <recommendedName>
        <fullName evidence="8">Glutamine--tRNA ligase</fullName>
        <ecNumber evidence="8">6.1.1.18</ecNumber>
    </recommendedName>
    <alternativeName>
        <fullName evidence="8">Glutaminyl-tRNA synthetase</fullName>
        <shortName evidence="8">GlnRS</shortName>
    </alternativeName>
</protein>
<dbReference type="OrthoDB" id="9801560at2"/>
<dbReference type="InterPro" id="IPR020056">
    <property type="entry name" value="Rbsml_bL25/Gln-tRNA_synth_N"/>
</dbReference>
<dbReference type="SUPFAM" id="SSF52374">
    <property type="entry name" value="Nucleotidylyl transferase"/>
    <property type="match status" value="1"/>
</dbReference>
<keyword evidence="7 8" id="KW-0030">Aminoacyl-tRNA synthetase</keyword>
<dbReference type="GO" id="GO:0006424">
    <property type="term" value="P:glutamyl-tRNA aminoacylation"/>
    <property type="evidence" value="ECO:0007669"/>
    <property type="project" value="UniProtKB-UniRule"/>
</dbReference>
<dbReference type="FunFam" id="3.40.50.620:FF:000037">
    <property type="entry name" value="Glutamine--tRNA ligase cytoplasmic"/>
    <property type="match status" value="1"/>
</dbReference>
<comment type="similarity">
    <text evidence="1 8 9">Belongs to the class-I aminoacyl-tRNA synthetase family.</text>
</comment>
<dbReference type="CDD" id="cd00807">
    <property type="entry name" value="GlnRS_core"/>
    <property type="match status" value="1"/>
</dbReference>
<dbReference type="Gene3D" id="3.40.50.620">
    <property type="entry name" value="HUPs"/>
    <property type="match status" value="1"/>
</dbReference>
<evidence type="ECO:0000259" key="11">
    <source>
        <dbReference type="Pfam" id="PF03950"/>
    </source>
</evidence>
<reference evidence="13" key="1">
    <citation type="journal article" date="2015" name="Genome Announc.">
        <title>Draft Genome Sequence of Bacteroidales Strain TBC1, a Novel Isolate from a Methanogenic Wastewater Treatment System.</title>
        <authorList>
            <person name="Tourlousse D.M."/>
            <person name="Matsuura N."/>
            <person name="Sun L."/>
            <person name="Toyonaga M."/>
            <person name="Kuroda K."/>
            <person name="Ohashi A."/>
            <person name="Cruz R."/>
            <person name="Yamaguchi T."/>
            <person name="Sekiguchi Y."/>
        </authorList>
    </citation>
    <scope>NUCLEOTIDE SEQUENCE [LARGE SCALE GENOMIC DNA]</scope>
    <source>
        <strain evidence="13">TBC1</strain>
    </source>
</reference>
<dbReference type="PRINTS" id="PR00987">
    <property type="entry name" value="TRNASYNTHGLU"/>
</dbReference>
<dbReference type="GO" id="GO:0004819">
    <property type="term" value="F:glutamine-tRNA ligase activity"/>
    <property type="evidence" value="ECO:0007669"/>
    <property type="project" value="UniProtKB-UniRule"/>
</dbReference>
<evidence type="ECO:0000256" key="4">
    <source>
        <dbReference type="ARBA" id="ARBA00022741"/>
    </source>
</evidence>
<evidence type="ECO:0000256" key="6">
    <source>
        <dbReference type="ARBA" id="ARBA00022917"/>
    </source>
</evidence>
<feature type="domain" description="tRNA synthetases class I (E and Q) anti-codon binding" evidence="12">
    <location>
        <begin position="467"/>
        <end position="542"/>
    </location>
</feature>
<keyword evidence="3 8" id="KW-0436">Ligase</keyword>
<dbReference type="InterPro" id="IPR004514">
    <property type="entry name" value="Gln-tRNA-synth"/>
</dbReference>
<evidence type="ECO:0000259" key="10">
    <source>
        <dbReference type="Pfam" id="PF00749"/>
    </source>
</evidence>
<feature type="binding site" evidence="8">
    <location>
        <begin position="278"/>
        <end position="280"/>
    </location>
    <ligand>
        <name>ATP</name>
        <dbReference type="ChEBI" id="CHEBI:30616"/>
    </ligand>
</feature>
<evidence type="ECO:0000256" key="2">
    <source>
        <dbReference type="ARBA" id="ARBA00022490"/>
    </source>
</evidence>
<keyword evidence="14" id="KW-1185">Reference proteome</keyword>
<dbReference type="PATRIC" id="fig|1678841.3.peg.2586"/>
<feature type="domain" description="Glutamyl/glutaminyl-tRNA synthetase class Ib anti-codon binding" evidence="11">
    <location>
        <begin position="349"/>
        <end position="450"/>
    </location>
</feature>
<dbReference type="GO" id="GO:0005829">
    <property type="term" value="C:cytosol"/>
    <property type="evidence" value="ECO:0007669"/>
    <property type="project" value="TreeGrafter"/>
</dbReference>
<dbReference type="FunFam" id="2.40.240.10:FF:000001">
    <property type="entry name" value="Glutamine--tRNA ligase"/>
    <property type="match status" value="1"/>
</dbReference>
<feature type="binding site" evidence="8">
    <location>
        <begin position="270"/>
        <end position="271"/>
    </location>
    <ligand>
        <name>ATP</name>
        <dbReference type="ChEBI" id="CHEBI:30616"/>
    </ligand>
</feature>
<evidence type="ECO:0000313" key="13">
    <source>
        <dbReference type="EMBL" id="GAP44148.1"/>
    </source>
</evidence>
<proteinExistence type="inferred from homology"/>
<keyword evidence="2 8" id="KW-0963">Cytoplasm</keyword>
<dbReference type="Pfam" id="PF20974">
    <property type="entry name" value="tRNA-synt_1c_C2"/>
    <property type="match status" value="1"/>
</dbReference>
<feature type="binding site" evidence="8">
    <location>
        <begin position="45"/>
        <end position="47"/>
    </location>
    <ligand>
        <name>ATP</name>
        <dbReference type="ChEBI" id="CHEBI:30616"/>
    </ligand>
</feature>
<evidence type="ECO:0000256" key="5">
    <source>
        <dbReference type="ARBA" id="ARBA00022840"/>
    </source>
</evidence>
<comment type="catalytic activity">
    <reaction evidence="8">
        <text>tRNA(Gln) + L-glutamine + ATP = L-glutaminyl-tRNA(Gln) + AMP + diphosphate</text>
        <dbReference type="Rhea" id="RHEA:20121"/>
        <dbReference type="Rhea" id="RHEA-COMP:9662"/>
        <dbReference type="Rhea" id="RHEA-COMP:9681"/>
        <dbReference type="ChEBI" id="CHEBI:30616"/>
        <dbReference type="ChEBI" id="CHEBI:33019"/>
        <dbReference type="ChEBI" id="CHEBI:58359"/>
        <dbReference type="ChEBI" id="CHEBI:78442"/>
        <dbReference type="ChEBI" id="CHEBI:78521"/>
        <dbReference type="ChEBI" id="CHEBI:456215"/>
        <dbReference type="EC" id="6.1.1.18"/>
    </reaction>
</comment>
<name>A0A0S7C2W4_9BACT</name>
<dbReference type="GO" id="GO:0005524">
    <property type="term" value="F:ATP binding"/>
    <property type="evidence" value="ECO:0007669"/>
    <property type="project" value="UniProtKB-UniRule"/>
</dbReference>
<comment type="subunit">
    <text evidence="8">Monomer.</text>
</comment>
<evidence type="ECO:0000256" key="8">
    <source>
        <dbReference type="HAMAP-Rule" id="MF_00126"/>
    </source>
</evidence>
<dbReference type="RefSeq" id="WP_082189576.1">
    <property type="nucleotide sequence ID" value="NZ_DF968182.1"/>
</dbReference>
<dbReference type="Proteomes" id="UP000053091">
    <property type="component" value="Unassembled WGS sequence"/>
</dbReference>
<comment type="subcellular location">
    <subcellularLocation>
        <location evidence="8">Cytoplasm</location>
    </subcellularLocation>
</comment>
<keyword evidence="6 8" id="KW-0648">Protein biosynthesis</keyword>
<dbReference type="InterPro" id="IPR011035">
    <property type="entry name" value="Ribosomal_bL25/Gln-tRNA_synth"/>
</dbReference>
<feature type="domain" description="Glutamyl/glutaminyl-tRNA synthetase class Ib catalytic" evidence="10">
    <location>
        <begin position="38"/>
        <end position="346"/>
    </location>
</feature>
<dbReference type="STRING" id="1678841.TBC1_112310"/>
<dbReference type="InterPro" id="IPR014729">
    <property type="entry name" value="Rossmann-like_a/b/a_fold"/>
</dbReference>
<dbReference type="SUPFAM" id="SSF50715">
    <property type="entry name" value="Ribosomal protein L25-like"/>
    <property type="match status" value="1"/>
</dbReference>
<accession>A0A0S7C2W4</accession>
<gene>
    <name evidence="8" type="primary">glnS</name>
    <name evidence="13" type="ORF">TBC1_112310</name>
</gene>
<dbReference type="Gene3D" id="2.40.240.10">
    <property type="entry name" value="Ribosomal Protein L25, Chain P"/>
    <property type="match status" value="2"/>
</dbReference>
<dbReference type="PANTHER" id="PTHR43097:SF5">
    <property type="entry name" value="GLUTAMATE--TRNA LIGASE"/>
    <property type="match status" value="1"/>
</dbReference>
<dbReference type="GO" id="GO:0006425">
    <property type="term" value="P:glutaminyl-tRNA aminoacylation"/>
    <property type="evidence" value="ECO:0007669"/>
    <property type="project" value="UniProtKB-UniRule"/>
</dbReference>
<dbReference type="Pfam" id="PF00749">
    <property type="entry name" value="tRNA-synt_1c"/>
    <property type="match status" value="1"/>
</dbReference>
<dbReference type="Pfam" id="PF03950">
    <property type="entry name" value="tRNA-synt_1c_C"/>
    <property type="match status" value="1"/>
</dbReference>
<dbReference type="InterPro" id="IPR050132">
    <property type="entry name" value="Gln/Glu-tRNA_Ligase"/>
</dbReference>
<dbReference type="HAMAP" id="MF_00126">
    <property type="entry name" value="Gln_tRNA_synth"/>
    <property type="match status" value="1"/>
</dbReference>
<dbReference type="InterPro" id="IPR022861">
    <property type="entry name" value="Gln_tRNA_ligase_bac"/>
</dbReference>
<dbReference type="PANTHER" id="PTHR43097">
    <property type="entry name" value="GLUTAMINE-TRNA LIGASE"/>
    <property type="match status" value="1"/>
</dbReference>
<evidence type="ECO:0000256" key="7">
    <source>
        <dbReference type="ARBA" id="ARBA00023146"/>
    </source>
</evidence>
<evidence type="ECO:0000259" key="12">
    <source>
        <dbReference type="Pfam" id="PF20974"/>
    </source>
</evidence>
<dbReference type="EMBL" id="DF968182">
    <property type="protein sequence ID" value="GAP44148.1"/>
    <property type="molecule type" value="Genomic_DNA"/>
</dbReference>
<comment type="caution">
    <text evidence="8">Lacks conserved residue(s) required for the propagation of feature annotation.</text>
</comment>
<organism evidence="13">
    <name type="scientific">Lentimicrobium saccharophilum</name>
    <dbReference type="NCBI Taxonomy" id="1678841"/>
    <lineage>
        <taxon>Bacteria</taxon>
        <taxon>Pseudomonadati</taxon>
        <taxon>Bacteroidota</taxon>
        <taxon>Bacteroidia</taxon>
        <taxon>Bacteroidales</taxon>
        <taxon>Lentimicrobiaceae</taxon>
        <taxon>Lentimicrobium</taxon>
    </lineage>
</organism>
<dbReference type="InterPro" id="IPR020059">
    <property type="entry name" value="Glu/Gln-tRNA-synth_Ib_codon-bd"/>
</dbReference>
<feature type="binding site" evidence="8">
    <location>
        <position position="241"/>
    </location>
    <ligand>
        <name>ATP</name>
        <dbReference type="ChEBI" id="CHEBI:30616"/>
    </ligand>
</feature>
<feature type="binding site" evidence="8">
    <location>
        <position position="77"/>
    </location>
    <ligand>
        <name>L-glutamine</name>
        <dbReference type="ChEBI" id="CHEBI:58359"/>
    </ligand>
</feature>
<dbReference type="EC" id="6.1.1.18" evidence="8"/>